<dbReference type="Pfam" id="PF00886">
    <property type="entry name" value="Ribosomal_S16"/>
    <property type="match status" value="1"/>
</dbReference>
<accession>A0A974SHM0</accession>
<dbReference type="KEGG" id="xdi:EZH22_26460"/>
<evidence type="ECO:0000256" key="3">
    <source>
        <dbReference type="HAMAP-Rule" id="MF_00385"/>
    </source>
</evidence>
<dbReference type="GO" id="GO:0006412">
    <property type="term" value="P:translation"/>
    <property type="evidence" value="ECO:0007669"/>
    <property type="project" value="UniProtKB-UniRule"/>
</dbReference>
<dbReference type="InterPro" id="IPR020592">
    <property type="entry name" value="Ribosomal_bS16_CS"/>
</dbReference>
<evidence type="ECO:0000313" key="6">
    <source>
        <dbReference type="Proteomes" id="UP000596427"/>
    </source>
</evidence>
<dbReference type="Proteomes" id="UP000596427">
    <property type="component" value="Chromosome"/>
</dbReference>
<feature type="compositionally biased region" description="Basic and acidic residues" evidence="4">
    <location>
        <begin position="84"/>
        <end position="109"/>
    </location>
</feature>
<dbReference type="SUPFAM" id="SSF54565">
    <property type="entry name" value="Ribosomal protein S16"/>
    <property type="match status" value="1"/>
</dbReference>
<evidence type="ECO:0000256" key="1">
    <source>
        <dbReference type="ARBA" id="ARBA00022980"/>
    </source>
</evidence>
<organism evidence="5 6">
    <name type="scientific">Xanthobacter dioxanivorans</name>
    <dbReference type="NCBI Taxonomy" id="2528964"/>
    <lineage>
        <taxon>Bacteria</taxon>
        <taxon>Pseudomonadati</taxon>
        <taxon>Pseudomonadota</taxon>
        <taxon>Alphaproteobacteria</taxon>
        <taxon>Hyphomicrobiales</taxon>
        <taxon>Xanthobacteraceae</taxon>
        <taxon>Xanthobacter</taxon>
    </lineage>
</organism>
<protein>
    <recommendedName>
        <fullName evidence="3">Small ribosomal subunit protein bS16</fullName>
    </recommendedName>
</protein>
<dbReference type="NCBIfam" id="TIGR00002">
    <property type="entry name" value="S16"/>
    <property type="match status" value="1"/>
</dbReference>
<feature type="region of interest" description="Disordered" evidence="4">
    <location>
        <begin position="84"/>
        <end position="121"/>
    </location>
</feature>
<dbReference type="InterPro" id="IPR000307">
    <property type="entry name" value="Ribosomal_bS16"/>
</dbReference>
<dbReference type="RefSeq" id="WP_203193355.1">
    <property type="nucleotide sequence ID" value="NZ_CP063362.1"/>
</dbReference>
<reference evidence="5 6" key="1">
    <citation type="submission" date="2020-10" db="EMBL/GenBank/DDBJ databases">
        <title>Degradation of 1,4-Dioxane by Xanthobacter sp. YN2, via a Novel Group-2 Soluble Di-Iron Monooxygenase.</title>
        <authorList>
            <person name="Ma F."/>
            <person name="Wang Y."/>
            <person name="Yang J."/>
            <person name="Guo H."/>
            <person name="Su D."/>
            <person name="Yu L."/>
        </authorList>
    </citation>
    <scope>NUCLEOTIDE SEQUENCE [LARGE SCALE GENOMIC DNA]</scope>
    <source>
        <strain evidence="5 6">YN2</strain>
    </source>
</reference>
<keyword evidence="1 3" id="KW-0689">Ribosomal protein</keyword>
<feature type="compositionally biased region" description="Low complexity" evidence="4">
    <location>
        <begin position="110"/>
        <end position="121"/>
    </location>
</feature>
<dbReference type="GO" id="GO:0015935">
    <property type="term" value="C:small ribosomal subunit"/>
    <property type="evidence" value="ECO:0007669"/>
    <property type="project" value="TreeGrafter"/>
</dbReference>
<sequence>MSLKIRLARGGAKKRPYYRIVIADARSPRDGRFIEKIGTFNPLLAKDAENRVVLDAEKAKAWLEKGAQPTDRVARFLDAAGLMKRDAKSNPKKGEPGEKAKERAKEKAAKAAAGTEDAAAE</sequence>
<dbReference type="InterPro" id="IPR023803">
    <property type="entry name" value="Ribosomal_bS16_dom_sf"/>
</dbReference>
<dbReference type="GO" id="GO:0003735">
    <property type="term" value="F:structural constituent of ribosome"/>
    <property type="evidence" value="ECO:0007669"/>
    <property type="project" value="InterPro"/>
</dbReference>
<dbReference type="Gene3D" id="3.30.1320.10">
    <property type="match status" value="1"/>
</dbReference>
<keyword evidence="2 3" id="KW-0687">Ribonucleoprotein</keyword>
<gene>
    <name evidence="3 5" type="primary">rpsP</name>
    <name evidence="5" type="ORF">EZH22_26460</name>
</gene>
<dbReference type="PANTHER" id="PTHR12919:SF20">
    <property type="entry name" value="SMALL RIBOSOMAL SUBUNIT PROTEIN BS16M"/>
    <property type="match status" value="1"/>
</dbReference>
<dbReference type="EMBL" id="CP063362">
    <property type="protein sequence ID" value="QRG06446.1"/>
    <property type="molecule type" value="Genomic_DNA"/>
</dbReference>
<evidence type="ECO:0000256" key="4">
    <source>
        <dbReference type="SAM" id="MobiDB-lite"/>
    </source>
</evidence>
<name>A0A974SHM0_9HYPH</name>
<comment type="similarity">
    <text evidence="3">Belongs to the bacterial ribosomal protein bS16 family.</text>
</comment>
<dbReference type="PROSITE" id="PS00732">
    <property type="entry name" value="RIBOSOMAL_S16"/>
    <property type="match status" value="1"/>
</dbReference>
<dbReference type="PANTHER" id="PTHR12919">
    <property type="entry name" value="30S RIBOSOMAL PROTEIN S16"/>
    <property type="match status" value="1"/>
</dbReference>
<dbReference type="GO" id="GO:0005737">
    <property type="term" value="C:cytoplasm"/>
    <property type="evidence" value="ECO:0007669"/>
    <property type="project" value="UniProtKB-ARBA"/>
</dbReference>
<evidence type="ECO:0000256" key="2">
    <source>
        <dbReference type="ARBA" id="ARBA00023274"/>
    </source>
</evidence>
<evidence type="ECO:0000313" key="5">
    <source>
        <dbReference type="EMBL" id="QRG06446.1"/>
    </source>
</evidence>
<keyword evidence="6" id="KW-1185">Reference proteome</keyword>
<dbReference type="HAMAP" id="MF_00385">
    <property type="entry name" value="Ribosomal_bS16"/>
    <property type="match status" value="1"/>
</dbReference>
<dbReference type="AlphaFoldDB" id="A0A974SHM0"/>
<proteinExistence type="inferred from homology"/>